<dbReference type="EMBL" id="JAAALK010000283">
    <property type="protein sequence ID" value="KAG8069902.1"/>
    <property type="molecule type" value="Genomic_DNA"/>
</dbReference>
<dbReference type="Proteomes" id="UP000729402">
    <property type="component" value="Unassembled WGS sequence"/>
</dbReference>
<reference evidence="1" key="2">
    <citation type="submission" date="2021-02" db="EMBL/GenBank/DDBJ databases">
        <authorList>
            <person name="Kimball J.A."/>
            <person name="Haas M.W."/>
            <person name="Macchietto M."/>
            <person name="Kono T."/>
            <person name="Duquette J."/>
            <person name="Shao M."/>
        </authorList>
    </citation>
    <scope>NUCLEOTIDE SEQUENCE</scope>
    <source>
        <tissue evidence="1">Fresh leaf tissue</tissue>
    </source>
</reference>
<organism evidence="1 2">
    <name type="scientific">Zizania palustris</name>
    <name type="common">Northern wild rice</name>
    <dbReference type="NCBI Taxonomy" id="103762"/>
    <lineage>
        <taxon>Eukaryota</taxon>
        <taxon>Viridiplantae</taxon>
        <taxon>Streptophyta</taxon>
        <taxon>Embryophyta</taxon>
        <taxon>Tracheophyta</taxon>
        <taxon>Spermatophyta</taxon>
        <taxon>Magnoliopsida</taxon>
        <taxon>Liliopsida</taxon>
        <taxon>Poales</taxon>
        <taxon>Poaceae</taxon>
        <taxon>BOP clade</taxon>
        <taxon>Oryzoideae</taxon>
        <taxon>Oryzeae</taxon>
        <taxon>Zizaniinae</taxon>
        <taxon>Zizania</taxon>
    </lineage>
</organism>
<comment type="caution">
    <text evidence="1">The sequence shown here is derived from an EMBL/GenBank/DDBJ whole genome shotgun (WGS) entry which is preliminary data.</text>
</comment>
<proteinExistence type="predicted"/>
<evidence type="ECO:0000313" key="1">
    <source>
        <dbReference type="EMBL" id="KAG8069902.1"/>
    </source>
</evidence>
<name>A0A8J5VGU0_ZIZPA</name>
<reference evidence="1" key="1">
    <citation type="journal article" date="2021" name="bioRxiv">
        <title>Whole Genome Assembly and Annotation of Northern Wild Rice, Zizania palustris L., Supports a Whole Genome Duplication in the Zizania Genus.</title>
        <authorList>
            <person name="Haas M."/>
            <person name="Kono T."/>
            <person name="Macchietto M."/>
            <person name="Millas R."/>
            <person name="McGilp L."/>
            <person name="Shao M."/>
            <person name="Duquette J."/>
            <person name="Hirsch C.N."/>
            <person name="Kimball J."/>
        </authorList>
    </citation>
    <scope>NUCLEOTIDE SEQUENCE</scope>
    <source>
        <tissue evidence="1">Fresh leaf tissue</tissue>
    </source>
</reference>
<keyword evidence="2" id="KW-1185">Reference proteome</keyword>
<gene>
    <name evidence="1" type="ORF">GUJ93_ZPchr0006g40928</name>
</gene>
<protein>
    <submittedName>
        <fullName evidence="1">Uncharacterized protein</fullName>
    </submittedName>
</protein>
<accession>A0A8J5VGU0</accession>
<sequence length="129" mass="13507">MGLEGMRGMRVGTQRGMRAAEEARLLGPHDMRGRIGRTGAARDAWEGLSKVGGCGCLYNGASGGYEAHRGRNGVASVAEAVGLRGAARTHGGHNGVMWGFRDSGGYRGLRRGDFGCGERFKTNGGFGGY</sequence>
<evidence type="ECO:0000313" key="2">
    <source>
        <dbReference type="Proteomes" id="UP000729402"/>
    </source>
</evidence>
<dbReference type="AlphaFoldDB" id="A0A8J5VGU0"/>